<dbReference type="InterPro" id="IPR043129">
    <property type="entry name" value="ATPase_NBD"/>
</dbReference>
<protein>
    <submittedName>
        <fullName evidence="2">Uncharacterized protein</fullName>
    </submittedName>
</protein>
<reference evidence="2 3" key="1">
    <citation type="submission" date="2018-11" db="EMBL/GenBank/DDBJ databases">
        <title>Genome sequencing and assembly of Anaerosphaera sp. nov., GS7-6-2.</title>
        <authorList>
            <person name="Rettenmaier R."/>
            <person name="Liebl W."/>
            <person name="Zverlov V."/>
        </authorList>
    </citation>
    <scope>NUCLEOTIDE SEQUENCE [LARGE SCALE GENOMIC DNA]</scope>
    <source>
        <strain evidence="2 3">GS7-6-2</strain>
    </source>
</reference>
<feature type="transmembrane region" description="Helical" evidence="1">
    <location>
        <begin position="309"/>
        <end position="326"/>
    </location>
</feature>
<evidence type="ECO:0000313" key="3">
    <source>
        <dbReference type="Proteomes" id="UP000288812"/>
    </source>
</evidence>
<keyword evidence="1" id="KW-0812">Transmembrane</keyword>
<keyword evidence="3" id="KW-1185">Reference proteome</keyword>
<dbReference type="SUPFAM" id="SSF53067">
    <property type="entry name" value="Actin-like ATPase domain"/>
    <property type="match status" value="1"/>
</dbReference>
<dbReference type="AlphaFoldDB" id="A0A437S896"/>
<accession>A0A437S896</accession>
<name>A0A437S896_9FIRM</name>
<gene>
    <name evidence="2" type="ORF">EF514_03275</name>
</gene>
<dbReference type="RefSeq" id="WP_127723793.1">
    <property type="nucleotide sequence ID" value="NZ_RLIH01000003.1"/>
</dbReference>
<dbReference type="OrthoDB" id="1698937at2"/>
<evidence type="ECO:0000313" key="2">
    <source>
        <dbReference type="EMBL" id="RVU55306.1"/>
    </source>
</evidence>
<keyword evidence="1" id="KW-0472">Membrane</keyword>
<sequence length="463" mass="55315">MKIKKLKSKKEIFLILDDYVIKFIRGEEVREFNIPKNIITDGEIKDYHHIFYLLKKFLKVEEISLKTDIVVFFNSSKILTLNINLPKLQEREIESAVEYQLRISLSENYDNFYIRFNKFYNGENYNINVFLVPKLLIEEYLSIFKNLNLKISGLYYLNSVLAENMKCENIVLFSFNTLSILNQKENSFKIKNYFLNDYLSFLNNHNLEYYNALNILDGKYDNTSSEIKEKFKKFEILNRMERFSIVERDLAEGSILFEGNLITDKIKEDLQRNFDNRELYFNMDYETLKLNKDLNFFETKKSNKNKVDYKILFVVLAFLIFNFLVYKDLNYKVNMGKDEFESLKSEEINIDLKIKELDFNRIIEDNNKIKLNLEKERRLTEISNNLKMFEKIFLDMESKVNENVLFTDYIFENPNLYIMGLSKDLEVVNKILEEINYKSKIIENNSIDGIINFKILIELGAKS</sequence>
<dbReference type="EMBL" id="RLIH01000003">
    <property type="protein sequence ID" value="RVU55306.1"/>
    <property type="molecule type" value="Genomic_DNA"/>
</dbReference>
<proteinExistence type="predicted"/>
<dbReference type="Gene3D" id="3.30.420.380">
    <property type="match status" value="1"/>
</dbReference>
<dbReference type="Proteomes" id="UP000288812">
    <property type="component" value="Unassembled WGS sequence"/>
</dbReference>
<keyword evidence="1" id="KW-1133">Transmembrane helix</keyword>
<comment type="caution">
    <text evidence="2">The sequence shown here is derived from an EMBL/GenBank/DDBJ whole genome shotgun (WGS) entry which is preliminary data.</text>
</comment>
<evidence type="ECO:0000256" key="1">
    <source>
        <dbReference type="SAM" id="Phobius"/>
    </source>
</evidence>
<organism evidence="2 3">
    <name type="scientific">Anaerosphaera multitolerans</name>
    <dbReference type="NCBI Taxonomy" id="2487351"/>
    <lineage>
        <taxon>Bacteria</taxon>
        <taxon>Bacillati</taxon>
        <taxon>Bacillota</taxon>
        <taxon>Tissierellia</taxon>
        <taxon>Tissierellales</taxon>
        <taxon>Peptoniphilaceae</taxon>
        <taxon>Anaerosphaera</taxon>
    </lineage>
</organism>